<evidence type="ECO:0000259" key="2">
    <source>
        <dbReference type="Pfam" id="PF14534"/>
    </source>
</evidence>
<feature type="domain" description="DUF4440" evidence="2">
    <location>
        <begin position="34"/>
        <end position="131"/>
    </location>
</feature>
<dbReference type="Gene3D" id="3.10.450.50">
    <property type="match status" value="1"/>
</dbReference>
<comment type="caution">
    <text evidence="3">The sequence shown here is derived from an EMBL/GenBank/DDBJ whole genome shotgun (WGS) entry which is preliminary data.</text>
</comment>
<dbReference type="Pfam" id="PF14534">
    <property type="entry name" value="DUF4440"/>
    <property type="match status" value="1"/>
</dbReference>
<keyword evidence="1" id="KW-0732">Signal</keyword>
<evidence type="ECO:0000313" key="4">
    <source>
        <dbReference type="Proteomes" id="UP001500067"/>
    </source>
</evidence>
<feature type="chain" id="PRO_5045552944" evidence="1">
    <location>
        <begin position="21"/>
        <end position="144"/>
    </location>
</feature>
<dbReference type="Proteomes" id="UP001500067">
    <property type="component" value="Unassembled WGS sequence"/>
</dbReference>
<gene>
    <name evidence="3" type="ORF">GCM10023093_16160</name>
</gene>
<reference evidence="4" key="1">
    <citation type="journal article" date="2019" name="Int. J. Syst. Evol. Microbiol.">
        <title>The Global Catalogue of Microorganisms (GCM) 10K type strain sequencing project: providing services to taxonomists for standard genome sequencing and annotation.</title>
        <authorList>
            <consortium name="The Broad Institute Genomics Platform"/>
            <consortium name="The Broad Institute Genome Sequencing Center for Infectious Disease"/>
            <person name="Wu L."/>
            <person name="Ma J."/>
        </authorList>
    </citation>
    <scope>NUCLEOTIDE SEQUENCE [LARGE SCALE GENOMIC DNA]</scope>
    <source>
        <strain evidence="4">JCM 32105</strain>
    </source>
</reference>
<feature type="signal peptide" evidence="1">
    <location>
        <begin position="1"/>
        <end position="20"/>
    </location>
</feature>
<proteinExistence type="predicted"/>
<dbReference type="EMBL" id="BAABFA010000010">
    <property type="protein sequence ID" value="GAA4464890.1"/>
    <property type="molecule type" value="Genomic_DNA"/>
</dbReference>
<dbReference type="RefSeq" id="WP_345081303.1">
    <property type="nucleotide sequence ID" value="NZ_BAABFA010000010.1"/>
</dbReference>
<keyword evidence="4" id="KW-1185">Reference proteome</keyword>
<organism evidence="3 4">
    <name type="scientific">Nemorincola caseinilytica</name>
    <dbReference type="NCBI Taxonomy" id="2054315"/>
    <lineage>
        <taxon>Bacteria</taxon>
        <taxon>Pseudomonadati</taxon>
        <taxon>Bacteroidota</taxon>
        <taxon>Chitinophagia</taxon>
        <taxon>Chitinophagales</taxon>
        <taxon>Chitinophagaceae</taxon>
        <taxon>Nemorincola</taxon>
    </lineage>
</organism>
<dbReference type="SUPFAM" id="SSF54427">
    <property type="entry name" value="NTF2-like"/>
    <property type="match status" value="1"/>
</dbReference>
<dbReference type="InterPro" id="IPR032710">
    <property type="entry name" value="NTF2-like_dom_sf"/>
</dbReference>
<dbReference type="InterPro" id="IPR027843">
    <property type="entry name" value="DUF4440"/>
</dbReference>
<name>A0ABP8NFE5_9BACT</name>
<protein>
    <submittedName>
        <fullName evidence="3">Nuclear transport factor 2 family protein</fullName>
    </submittedName>
</protein>
<sequence length="144" mass="16431">MKLILTILFVSLLVPAFAQQADKEALNLSMMVFDRALEKRDTISLKRLLSNEVTYGHSNGWVENKKEVIADLYNGIIGYDRIVTSQPEIKIAGKVAQVRSTAEIWATLNGEKGYYKLKVLQVWLWENGHWTLFARQSAPMKMES</sequence>
<evidence type="ECO:0000256" key="1">
    <source>
        <dbReference type="SAM" id="SignalP"/>
    </source>
</evidence>
<accession>A0ABP8NFE5</accession>
<evidence type="ECO:0000313" key="3">
    <source>
        <dbReference type="EMBL" id="GAA4464890.1"/>
    </source>
</evidence>